<evidence type="ECO:0000313" key="1">
    <source>
        <dbReference type="EMBL" id="MDQ5769966.1"/>
    </source>
</evidence>
<dbReference type="InterPro" id="IPR052551">
    <property type="entry name" value="UV-DNA_repair_photolyase"/>
</dbReference>
<protein>
    <submittedName>
        <fullName evidence="2">Cryptochrome/photolyase family protein</fullName>
    </submittedName>
</protein>
<proteinExistence type="predicted"/>
<name>A0AA51MKL7_9GAMM</name>
<dbReference type="Pfam" id="PF04244">
    <property type="entry name" value="DPRP"/>
    <property type="match status" value="1"/>
</dbReference>
<dbReference type="InterPro" id="IPR036134">
    <property type="entry name" value="Crypto/Photolyase_FAD-like_sf"/>
</dbReference>
<dbReference type="InterPro" id="IPR014729">
    <property type="entry name" value="Rossmann-like_a/b/a_fold"/>
</dbReference>
<dbReference type="PANTHER" id="PTHR38657">
    <property type="entry name" value="SLR1343 PROTEIN"/>
    <property type="match status" value="1"/>
</dbReference>
<organism evidence="2">
    <name type="scientific">Thiothrix subterranea</name>
    <dbReference type="NCBI Taxonomy" id="2735563"/>
    <lineage>
        <taxon>Bacteria</taxon>
        <taxon>Pseudomonadati</taxon>
        <taxon>Pseudomonadota</taxon>
        <taxon>Gammaproteobacteria</taxon>
        <taxon>Thiotrichales</taxon>
        <taxon>Thiotrichaceae</taxon>
        <taxon>Thiothrix</taxon>
    </lineage>
</organism>
<dbReference type="Gene3D" id="1.10.10.1710">
    <property type="entry name" value="Deoxyribodipyrimidine photolyase-related"/>
    <property type="match status" value="1"/>
</dbReference>
<dbReference type="PANTHER" id="PTHR38657:SF1">
    <property type="entry name" value="SLR1343 PROTEIN"/>
    <property type="match status" value="1"/>
</dbReference>
<dbReference type="Gene3D" id="3.40.50.620">
    <property type="entry name" value="HUPs"/>
    <property type="match status" value="1"/>
</dbReference>
<evidence type="ECO:0000313" key="2">
    <source>
        <dbReference type="EMBL" id="WML86005.1"/>
    </source>
</evidence>
<dbReference type="Gene3D" id="1.10.579.10">
    <property type="entry name" value="DNA Cyclobutane Dipyrimidine Photolyase, subunit A, domain 3"/>
    <property type="match status" value="1"/>
</dbReference>
<keyword evidence="3" id="KW-1185">Reference proteome</keyword>
<dbReference type="InterPro" id="IPR007357">
    <property type="entry name" value="PhrB-like"/>
</dbReference>
<sequence length="510" mass="59037">MRKLCLILGDQLDRASPLFKDFDPQLDCLWMAEVAQEATHVWSHKQRIALFLAAMRHFAAELTVKQYPLHYQQLDQHHATSLGEALALTLQTTSPAEVWLVRPGDYRVLLEIVATCKHYNTPLKLLSDTHFLSTPGEFRRWAGERKQLRMEYWYRELRKRYNILLEDGKQPIGGNWNYDSDNRKSFPKSGPTAVPAPPNFATDTITQAVIRLVNARFPDHPGTLDSLQWPVTPAQAQQALTRFLDQALPQFGDFQDAMWQNQPFLNHSLLASSLNLKLLNPLDVIRQAEARYWQHTVPLAAVEGFIRQILGWREYVRGLYWLHMPDWYEWNALDAQRNLPAFYWTGDTEMNCLRESIGQTLQHGYAHHIQRLMVTGLFAQLYGVKPIKVHEWYLAVYVDAVEWVELPNTLGMSQYADGGRMASKPYIASGKYIQKMSNYCQHCRFNPAKSVGQDACPFTTLFWDFLDRHEARFAAHPRMGFMVSNLRKLSATERDAIRAQAHHFRQQHST</sequence>
<dbReference type="Gene3D" id="1.25.40.80">
    <property type="match status" value="1"/>
</dbReference>
<evidence type="ECO:0000313" key="3">
    <source>
        <dbReference type="Proteomes" id="UP001223336"/>
    </source>
</evidence>
<dbReference type="SUPFAM" id="SSF48173">
    <property type="entry name" value="Cryptochrome/photolyase FAD-binding domain"/>
    <property type="match status" value="1"/>
</dbReference>
<dbReference type="Proteomes" id="UP001223336">
    <property type="component" value="Unassembled WGS sequence"/>
</dbReference>
<dbReference type="EMBL" id="JAVFKN010000023">
    <property type="protein sequence ID" value="MDQ5769966.1"/>
    <property type="molecule type" value="Genomic_DNA"/>
</dbReference>
<dbReference type="RefSeq" id="WP_308135762.1">
    <property type="nucleotide sequence ID" value="NZ_CP133197.1"/>
</dbReference>
<dbReference type="EMBL" id="CP133217">
    <property type="protein sequence ID" value="WML86005.1"/>
    <property type="molecule type" value="Genomic_DNA"/>
</dbReference>
<gene>
    <name evidence="1" type="ORF">RCC75_15605</name>
    <name evidence="2" type="ORF">RCG00_17105</name>
</gene>
<dbReference type="Proteomes" id="UP001229862">
    <property type="component" value="Chromosome"/>
</dbReference>
<reference evidence="2 3" key="1">
    <citation type="submission" date="2023-08" db="EMBL/GenBank/DDBJ databases">
        <title>New molecular markers tilS and rpoB for phylogenetic and monitoring studies of the genus Thiothrix biodiversity.</title>
        <authorList>
            <person name="Ravin N.V."/>
            <person name="Smolyakov D."/>
            <person name="Markov N.D."/>
            <person name="Beletsky A.V."/>
            <person name="Mardanov A.V."/>
            <person name="Rudenko T.S."/>
            <person name="Grabovich M.Y."/>
        </authorList>
    </citation>
    <scope>NUCLEOTIDE SEQUENCE</scope>
    <source>
        <strain evidence="2">DNT52</strain>
        <strain evidence="1 3">H33</strain>
    </source>
</reference>
<accession>A0AA51MKL7</accession>
<dbReference type="AlphaFoldDB" id="A0AA51MKL7"/>